<organism evidence="2 3">
    <name type="scientific">Dermatophagoides pteronyssinus</name>
    <name type="common">European house dust mite</name>
    <dbReference type="NCBI Taxonomy" id="6956"/>
    <lineage>
        <taxon>Eukaryota</taxon>
        <taxon>Metazoa</taxon>
        <taxon>Ecdysozoa</taxon>
        <taxon>Arthropoda</taxon>
        <taxon>Chelicerata</taxon>
        <taxon>Arachnida</taxon>
        <taxon>Acari</taxon>
        <taxon>Acariformes</taxon>
        <taxon>Sarcoptiformes</taxon>
        <taxon>Astigmata</taxon>
        <taxon>Psoroptidia</taxon>
        <taxon>Analgoidea</taxon>
        <taxon>Pyroglyphidae</taxon>
        <taxon>Dermatophagoidinae</taxon>
        <taxon>Dermatophagoides</taxon>
    </lineage>
</organism>
<feature type="transmembrane region" description="Helical" evidence="1">
    <location>
        <begin position="181"/>
        <end position="204"/>
    </location>
</feature>
<keyword evidence="3" id="KW-1185">Reference proteome</keyword>
<sequence>MSKKEYFEKFHEHIFPLFHYNRIILQKWPDFHLIEDNNYVIPKIFDQPIGRPFYHVKIPGLVTTFVGLTLFLYILDPNWCQQYSFWLIAEFAPKHGQLYTLTVSVIWSLIHMLQMFYGFGTNLCDFIFLKILNLDPSTLTETLKNDINKRHHNHKHQQHSTDRLILNIKQRQQLKSFEKRMFFGLKVISHLIAAVGYTVMAIQITLNSLWQRSIFWLIIWIFIYASWSYYICSALYQFPSIFISISYYIRLKQKSLQKRIERLNQLIQLSTRFNQQQYEYRITKYFIHLNGMHSYIMKEIDDINNQTKRITTILLICLTNLITYLTFLIFFAEMFPLYRLINVKNFYKYISINEISMKIPFGLTLTNNVAITQNTFTTVFYNMNLETRLWQKWMHNSIYYRRIHNHINQLFYYNDFIRQKNARLMKNIDYDRLDIETTNRKKTTTETNNNIIPRSFINVIIPGMFNIMFVIGALPFVLQLEILKQYKFFQILPQFIPKSGPRYVLTLNVIWSTMQFFQMFYGISTRIERYRFLYLMNLNDDHHDNDGRLESTIESNQFRLFRNRLLSIERCLVISIATIGPLLMLSMIIKHSAWKISIYLTIFWAFVFHCCIWYICSSTYQFPTIIVIVQYYLILKQKSLQQEMYQFQNRLYNNLKQNRKIQWMRLRLIQLNQDFIWIQKEIASCDQQLKRYLNILFIGFDLLITYLTCLIFLVNLSIEFLLIYTLIYFAHIGLLAILIFNCSKIVHFNREFLKLNKKCLYSMKAKSVLTDRNFYKLDSVTNLMLEKTSGFSLFDGTVITSRTFFTIFVNISTFFFLVSPQIA</sequence>
<accession>A0ABQ8JVP9</accession>
<evidence type="ECO:0000313" key="3">
    <source>
        <dbReference type="Proteomes" id="UP000887458"/>
    </source>
</evidence>
<evidence type="ECO:0000256" key="1">
    <source>
        <dbReference type="SAM" id="Phobius"/>
    </source>
</evidence>
<feature type="transmembrane region" description="Helical" evidence="1">
    <location>
        <begin position="720"/>
        <end position="740"/>
    </location>
</feature>
<feature type="transmembrane region" description="Helical" evidence="1">
    <location>
        <begin position="58"/>
        <end position="75"/>
    </location>
</feature>
<feature type="transmembrane region" description="Helical" evidence="1">
    <location>
        <begin position="596"/>
        <end position="616"/>
    </location>
</feature>
<feature type="transmembrane region" description="Helical" evidence="1">
    <location>
        <begin position="216"/>
        <end position="249"/>
    </location>
</feature>
<dbReference type="EMBL" id="NJHN03000008">
    <property type="protein sequence ID" value="KAH9426688.1"/>
    <property type="molecule type" value="Genomic_DNA"/>
</dbReference>
<reference evidence="2 3" key="1">
    <citation type="journal article" date="2018" name="J. Allergy Clin. Immunol.">
        <title>High-quality assembly of Dermatophagoides pteronyssinus genome and transcriptome reveals a wide range of novel allergens.</title>
        <authorList>
            <person name="Liu X.Y."/>
            <person name="Yang K.Y."/>
            <person name="Wang M.Q."/>
            <person name="Kwok J.S."/>
            <person name="Zeng X."/>
            <person name="Yang Z."/>
            <person name="Xiao X.J."/>
            <person name="Lau C.P."/>
            <person name="Li Y."/>
            <person name="Huang Z.M."/>
            <person name="Ba J.G."/>
            <person name="Yim A.K."/>
            <person name="Ouyang C.Y."/>
            <person name="Ngai S.M."/>
            <person name="Chan T.F."/>
            <person name="Leung E.L."/>
            <person name="Liu L."/>
            <person name="Liu Z.G."/>
            <person name="Tsui S.K."/>
        </authorList>
    </citation>
    <scope>NUCLEOTIDE SEQUENCE [LARGE SCALE GENOMIC DNA]</scope>
    <source>
        <strain evidence="2">Derp</strain>
    </source>
</reference>
<feature type="transmembrane region" description="Helical" evidence="1">
    <location>
        <begin position="313"/>
        <end position="332"/>
    </location>
</feature>
<evidence type="ECO:0000313" key="2">
    <source>
        <dbReference type="EMBL" id="KAH9426688.1"/>
    </source>
</evidence>
<feature type="transmembrane region" description="Helical" evidence="1">
    <location>
        <begin position="571"/>
        <end position="590"/>
    </location>
</feature>
<keyword evidence="1" id="KW-1133">Transmembrane helix</keyword>
<proteinExistence type="predicted"/>
<protein>
    <recommendedName>
        <fullName evidence="4">Gustatory receptor</fullName>
    </recommendedName>
</protein>
<dbReference type="Proteomes" id="UP000887458">
    <property type="component" value="Unassembled WGS sequence"/>
</dbReference>
<feature type="transmembrane region" description="Helical" evidence="1">
    <location>
        <begin position="692"/>
        <end position="714"/>
    </location>
</feature>
<reference evidence="2 3" key="2">
    <citation type="journal article" date="2022" name="Mol. Biol. Evol.">
        <title>Comparative Genomics Reveals Insights into the Divergent Evolution of Astigmatic Mites and Household Pest Adaptations.</title>
        <authorList>
            <person name="Xiong Q."/>
            <person name="Wan A.T."/>
            <person name="Liu X."/>
            <person name="Fung C.S."/>
            <person name="Xiao X."/>
            <person name="Malainual N."/>
            <person name="Hou J."/>
            <person name="Wang L."/>
            <person name="Wang M."/>
            <person name="Yang K.Y."/>
            <person name="Cui Y."/>
            <person name="Leung E.L."/>
            <person name="Nong W."/>
            <person name="Shin S.K."/>
            <person name="Au S.W."/>
            <person name="Jeong K.Y."/>
            <person name="Chew F.T."/>
            <person name="Hui J.H."/>
            <person name="Leung T.F."/>
            <person name="Tungtrongchitr A."/>
            <person name="Zhong N."/>
            <person name="Liu Z."/>
            <person name="Tsui S.K."/>
        </authorList>
    </citation>
    <scope>NUCLEOTIDE SEQUENCE [LARGE SCALE GENOMIC DNA]</scope>
    <source>
        <strain evidence="2">Derp</strain>
    </source>
</reference>
<name>A0ABQ8JVP9_DERPT</name>
<evidence type="ECO:0008006" key="4">
    <source>
        <dbReference type="Google" id="ProtNLM"/>
    </source>
</evidence>
<keyword evidence="1" id="KW-0472">Membrane</keyword>
<gene>
    <name evidence="2" type="ORF">DERP_002787</name>
</gene>
<feature type="transmembrane region" description="Helical" evidence="1">
    <location>
        <begin position="456"/>
        <end position="478"/>
    </location>
</feature>
<feature type="transmembrane region" description="Helical" evidence="1">
    <location>
        <begin position="95"/>
        <end position="113"/>
    </location>
</feature>
<comment type="caution">
    <text evidence="2">The sequence shown here is derived from an EMBL/GenBank/DDBJ whole genome shotgun (WGS) entry which is preliminary data.</text>
</comment>
<keyword evidence="1" id="KW-0812">Transmembrane</keyword>